<dbReference type="GO" id="GO:0032259">
    <property type="term" value="P:methylation"/>
    <property type="evidence" value="ECO:0007669"/>
    <property type="project" value="UniProtKB-KW"/>
</dbReference>
<protein>
    <submittedName>
        <fullName evidence="1">SAM-dependent methyltransferase</fullName>
        <ecNumber evidence="1">2.1.1.-</ecNumber>
    </submittedName>
</protein>
<evidence type="ECO:0000313" key="2">
    <source>
        <dbReference type="Proteomes" id="UP001601288"/>
    </source>
</evidence>
<dbReference type="InterPro" id="IPR006764">
    <property type="entry name" value="SAM_dep_MeTrfase_SAV2177_type"/>
</dbReference>
<dbReference type="GO" id="GO:0008168">
    <property type="term" value="F:methyltransferase activity"/>
    <property type="evidence" value="ECO:0007669"/>
    <property type="project" value="UniProtKB-KW"/>
</dbReference>
<dbReference type="Proteomes" id="UP001601288">
    <property type="component" value="Unassembled WGS sequence"/>
</dbReference>
<dbReference type="InterPro" id="IPR029063">
    <property type="entry name" value="SAM-dependent_MTases_sf"/>
</dbReference>
<keyword evidence="1" id="KW-0808">Transferase</keyword>
<dbReference type="Gene3D" id="3.40.50.150">
    <property type="entry name" value="Vaccinia Virus protein VP39"/>
    <property type="match status" value="1"/>
</dbReference>
<keyword evidence="2" id="KW-1185">Reference proteome</keyword>
<reference evidence="1 2" key="1">
    <citation type="submission" date="2024-10" db="EMBL/GenBank/DDBJ databases">
        <title>The Natural Products Discovery Center: Release of the First 8490 Sequenced Strains for Exploring Actinobacteria Biosynthetic Diversity.</title>
        <authorList>
            <person name="Kalkreuter E."/>
            <person name="Kautsar S.A."/>
            <person name="Yang D."/>
            <person name="Bader C.D."/>
            <person name="Teijaro C.N."/>
            <person name="Fluegel L."/>
            <person name="Davis C.M."/>
            <person name="Simpson J.R."/>
            <person name="Lauterbach L."/>
            <person name="Steele A.D."/>
            <person name="Gui C."/>
            <person name="Meng S."/>
            <person name="Li G."/>
            <person name="Viehrig K."/>
            <person name="Ye F."/>
            <person name="Su P."/>
            <person name="Kiefer A.F."/>
            <person name="Nichols A."/>
            <person name="Cepeda A.J."/>
            <person name="Yan W."/>
            <person name="Fan B."/>
            <person name="Jiang Y."/>
            <person name="Adhikari A."/>
            <person name="Zheng C.-J."/>
            <person name="Schuster L."/>
            <person name="Cowan T.M."/>
            <person name="Smanski M.J."/>
            <person name="Chevrette M.G."/>
            <person name="De Carvalho L.P.S."/>
            <person name="Shen B."/>
        </authorList>
    </citation>
    <scope>NUCLEOTIDE SEQUENCE [LARGE SCALE GENOMIC DNA]</scope>
    <source>
        <strain evidence="1 2">NPDC007066</strain>
    </source>
</reference>
<accession>A0ABW6LQW9</accession>
<sequence length="266" mass="29758">MTTTTQWMAQDIDPNEPSAARAYDYLLGGQHHFEADRRLAEQVLTVLPARTMSRQNRDYLHRVVPFLIGEGITQFLDLGSGLPTLGNVHEVAHRADPTSRIVYVDIEPAAVAHGRRLLADTANAAIIQADIRRPETVLDAAETRELIDFSRPVALLMLGVTQFLHDEDQPWEVTARYREALASGSYLALASFTWDNDPETMRKTIAMFKDSGRSPIVPRTREEVLRFLGDFELVEPGLVYAPQWRPQTPSDGPAPSNLYVGVARKP</sequence>
<dbReference type="PIRSF" id="PIRSF017393">
    <property type="entry name" value="MTase_SAV2177"/>
    <property type="match status" value="1"/>
</dbReference>
<comment type="caution">
    <text evidence="1">The sequence shown here is derived from an EMBL/GenBank/DDBJ whole genome shotgun (WGS) entry which is preliminary data.</text>
</comment>
<gene>
    <name evidence="1" type="ORF">ACFYM3_40710</name>
</gene>
<dbReference type="RefSeq" id="WP_358291366.1">
    <property type="nucleotide sequence ID" value="NZ_JBEYGJ010000049.1"/>
</dbReference>
<dbReference type="EMBL" id="JBIAFP010000039">
    <property type="protein sequence ID" value="MFE9230790.1"/>
    <property type="molecule type" value="Genomic_DNA"/>
</dbReference>
<evidence type="ECO:0000313" key="1">
    <source>
        <dbReference type="EMBL" id="MFE9230790.1"/>
    </source>
</evidence>
<name>A0ABW6LQW9_9ACTN</name>
<keyword evidence="1" id="KW-0489">Methyltransferase</keyword>
<dbReference type="Pfam" id="PF04672">
    <property type="entry name" value="Methyltransf_19"/>
    <property type="match status" value="1"/>
</dbReference>
<organism evidence="1 2">
    <name type="scientific">Streptomyces massasporeus</name>
    <dbReference type="NCBI Taxonomy" id="67324"/>
    <lineage>
        <taxon>Bacteria</taxon>
        <taxon>Bacillati</taxon>
        <taxon>Actinomycetota</taxon>
        <taxon>Actinomycetes</taxon>
        <taxon>Kitasatosporales</taxon>
        <taxon>Streptomycetaceae</taxon>
        <taxon>Streptomyces</taxon>
    </lineage>
</organism>
<proteinExistence type="predicted"/>
<dbReference type="EC" id="2.1.1.-" evidence="1"/>
<dbReference type="SUPFAM" id="SSF53335">
    <property type="entry name" value="S-adenosyl-L-methionine-dependent methyltransferases"/>
    <property type="match status" value="1"/>
</dbReference>